<dbReference type="CTD" id="116219648"/>
<dbReference type="RefSeq" id="XP_042559693.1">
    <property type="nucleotide sequence ID" value="XM_042703759.1"/>
</dbReference>
<dbReference type="PANTHER" id="PTHR22382">
    <property type="entry name" value="RIKEN CDNA 4921504E06 GENE"/>
    <property type="match status" value="1"/>
</dbReference>
<reference evidence="3" key="1">
    <citation type="submission" date="2025-08" db="UniProtKB">
        <authorList>
            <consortium name="RefSeq"/>
        </authorList>
    </citation>
    <scope>IDENTIFICATION</scope>
</reference>
<evidence type="ECO:0000313" key="3">
    <source>
        <dbReference type="RefSeq" id="XP_042559693.1"/>
    </source>
</evidence>
<protein>
    <submittedName>
        <fullName evidence="3">Uncharacterized protein C10orf67 homolog, mitochondrial isoform X3</fullName>
    </submittedName>
</protein>
<keyword evidence="1" id="KW-0175">Coiled coil</keyword>
<keyword evidence="2" id="KW-1185">Reference proteome</keyword>
<organism evidence="2 3">
    <name type="scientific">Clupea harengus</name>
    <name type="common">Atlantic herring</name>
    <dbReference type="NCBI Taxonomy" id="7950"/>
    <lineage>
        <taxon>Eukaryota</taxon>
        <taxon>Metazoa</taxon>
        <taxon>Chordata</taxon>
        <taxon>Craniata</taxon>
        <taxon>Vertebrata</taxon>
        <taxon>Euteleostomi</taxon>
        <taxon>Actinopterygii</taxon>
        <taxon>Neopterygii</taxon>
        <taxon>Teleostei</taxon>
        <taxon>Clupei</taxon>
        <taxon>Clupeiformes</taxon>
        <taxon>Clupeoidei</taxon>
        <taxon>Clupeidae</taxon>
        <taxon>Clupea</taxon>
    </lineage>
</organism>
<evidence type="ECO:0000313" key="2">
    <source>
        <dbReference type="Proteomes" id="UP000515152"/>
    </source>
</evidence>
<proteinExistence type="predicted"/>
<dbReference type="PANTHER" id="PTHR22382:SF7">
    <property type="entry name" value="RIKEN CDNA 4921504E06 GENE"/>
    <property type="match status" value="1"/>
</dbReference>
<accession>A0A8M1KBP8</accession>
<dbReference type="InterPro" id="IPR040119">
    <property type="entry name" value="C10orf67-like"/>
</dbReference>
<sequence length="150" mass="17089">MYNNFVEADDSLFSEIQDILKGKSLENQVRVGCFKRDVSVQTDVSELPSLQTLGENNSTLRMSYAEDTGETDTDWLKDENGRLEEENEKLNDDIDSLYIDLEQLREDLEAKEKNIEALANDLKQLTIKANEERRTVQKAMHGAISPAPHI</sequence>
<feature type="coiled-coil region" evidence="1">
    <location>
        <begin position="73"/>
        <end position="135"/>
    </location>
</feature>
<evidence type="ECO:0000256" key="1">
    <source>
        <dbReference type="SAM" id="Coils"/>
    </source>
</evidence>
<dbReference type="AlphaFoldDB" id="A0A8M1KBP8"/>
<name>A0A8M1KBP8_CLUHA</name>
<dbReference type="GeneID" id="116219648"/>
<gene>
    <name evidence="3" type="primary">c25h10orf67</name>
</gene>
<dbReference type="Proteomes" id="UP000515152">
    <property type="component" value="Chromosome 25"/>
</dbReference>